<protein>
    <submittedName>
        <fullName evidence="2">Uncharacterized protein</fullName>
    </submittedName>
</protein>
<evidence type="ECO:0000256" key="1">
    <source>
        <dbReference type="SAM" id="MobiDB-lite"/>
    </source>
</evidence>
<evidence type="ECO:0000313" key="3">
    <source>
        <dbReference type="Proteomes" id="UP000202786"/>
    </source>
</evidence>
<gene>
    <name evidence="2" type="primary">295</name>
    <name evidence="2" type="ORF">HGTV1_295</name>
</gene>
<name>R4TLK9_9CAUD</name>
<keyword evidence="3" id="KW-1185">Reference proteome</keyword>
<feature type="compositionally biased region" description="Polar residues" evidence="1">
    <location>
        <begin position="118"/>
        <end position="128"/>
    </location>
</feature>
<dbReference type="RefSeq" id="YP_008059470.1">
    <property type="nucleotide sequence ID" value="NC_021328.1"/>
</dbReference>
<evidence type="ECO:0000313" key="2">
    <source>
        <dbReference type="EMBL" id="AGM11592.1"/>
    </source>
</evidence>
<sequence length="137" mass="15300">MYVNTTADLLEAFDNHTPNRTIPSCSINTVRLGNGNVALLSYDWARIAEVTPTGDILVYEGHYGTSKTTDNHIDRVKGHFDDARLTSLKSNPVDGTVPETIEYSGNYVGDFESLSPVEQNAQESVRTTMNRRLKHRK</sequence>
<feature type="region of interest" description="Disordered" evidence="1">
    <location>
        <begin position="118"/>
        <end position="137"/>
    </location>
</feature>
<dbReference type="Proteomes" id="UP000202786">
    <property type="component" value="Segment"/>
</dbReference>
<proteinExistence type="predicted"/>
<dbReference type="EMBL" id="KC292026">
    <property type="protein sequence ID" value="AGM11592.1"/>
    <property type="molecule type" value="Genomic_DNA"/>
</dbReference>
<reference evidence="2 3" key="1">
    <citation type="submission" date="2012-12" db="EMBL/GenBank/DDBJ databases">
        <authorList>
            <person name="Sencilo A."/>
            <person name="Jacobs-Sera D."/>
            <person name="Russell D.A."/>
            <person name="Ko C."/>
            <person name="Atanasova N."/>
            <person name="Osterlund E."/>
            <person name="Oksanen H.M."/>
            <person name="Bamford D.H."/>
            <person name="Hatfull G.F."/>
            <person name="Roine E."/>
            <person name="Hendrix R.W."/>
        </authorList>
    </citation>
    <scope>NUCLEOTIDE SEQUENCE [LARGE SCALE GENOMIC DNA]</scope>
</reference>
<organism evidence="2 3">
    <name type="scientific">Halogranum tailed virus 1</name>
    <dbReference type="NCBI Taxonomy" id="1273749"/>
    <lineage>
        <taxon>Viruses</taxon>
        <taxon>Duplodnaviria</taxon>
        <taxon>Heunggongvirae</taxon>
        <taxon>Uroviricota</taxon>
        <taxon>Caudoviricetes</taxon>
        <taxon>Thumleimavirales</taxon>
        <taxon>Halomagnusviridae</taxon>
        <taxon>Hagravirus</taxon>
        <taxon>Hagravirus capitaneum</taxon>
        <taxon>Hagravirus HGTV1</taxon>
    </lineage>
</organism>
<dbReference type="GeneID" id="16194140"/>
<accession>R4TLK9</accession>
<dbReference type="KEGG" id="vg:16194140"/>